<name>A0A0V0TYW0_9BILA</name>
<protein>
    <submittedName>
        <fullName evidence="1">Uncharacterized protein</fullName>
    </submittedName>
</protein>
<dbReference type="EMBL" id="JYDJ01000102">
    <property type="protein sequence ID" value="KRX44185.1"/>
    <property type="molecule type" value="Genomic_DNA"/>
</dbReference>
<gene>
    <name evidence="1" type="ORF">T05_6600</name>
</gene>
<dbReference type="AlphaFoldDB" id="A0A0V0TYW0"/>
<evidence type="ECO:0000313" key="1">
    <source>
        <dbReference type="EMBL" id="KRX44185.1"/>
    </source>
</evidence>
<sequence>MEISIVVTTYLEQKPVLTRAAAAFGRNATSGAALIDRGASHNRRTELDRIVTPSANRQLFITSFPKRRATAAFSSLVETFTKKEPCPD</sequence>
<keyword evidence="2" id="KW-1185">Reference proteome</keyword>
<proteinExistence type="predicted"/>
<accession>A0A0V0TYW0</accession>
<organism evidence="1 2">
    <name type="scientific">Trichinella murrelli</name>
    <dbReference type="NCBI Taxonomy" id="144512"/>
    <lineage>
        <taxon>Eukaryota</taxon>
        <taxon>Metazoa</taxon>
        <taxon>Ecdysozoa</taxon>
        <taxon>Nematoda</taxon>
        <taxon>Enoplea</taxon>
        <taxon>Dorylaimia</taxon>
        <taxon>Trichinellida</taxon>
        <taxon>Trichinellidae</taxon>
        <taxon>Trichinella</taxon>
    </lineage>
</organism>
<reference evidence="1 2" key="1">
    <citation type="submission" date="2015-01" db="EMBL/GenBank/DDBJ databases">
        <title>Evolution of Trichinella species and genotypes.</title>
        <authorList>
            <person name="Korhonen P.K."/>
            <person name="Edoardo P."/>
            <person name="Giuseppe L.R."/>
            <person name="Gasser R.B."/>
        </authorList>
    </citation>
    <scope>NUCLEOTIDE SEQUENCE [LARGE SCALE GENOMIC DNA]</scope>
    <source>
        <strain evidence="1">ISS417</strain>
    </source>
</reference>
<dbReference type="Proteomes" id="UP000055048">
    <property type="component" value="Unassembled WGS sequence"/>
</dbReference>
<evidence type="ECO:0000313" key="2">
    <source>
        <dbReference type="Proteomes" id="UP000055048"/>
    </source>
</evidence>
<comment type="caution">
    <text evidence="1">The sequence shown here is derived from an EMBL/GenBank/DDBJ whole genome shotgun (WGS) entry which is preliminary data.</text>
</comment>